<reference evidence="2" key="1">
    <citation type="journal article" date="2013" name="Stand. Genomic Sci.">
        <title>Complete genome sequence of Desulfocapsa sulfexigens, a marine deltaproteobacterium specialized in disproportionating inorganic sulfur compounds.</title>
        <authorList>
            <person name="Finster K.W."/>
            <person name="Kjeldsen K.U."/>
            <person name="Kube M."/>
            <person name="Reinhardt R."/>
            <person name="Mussmann M."/>
            <person name="Amann R."/>
            <person name="Schreiber L."/>
        </authorList>
    </citation>
    <scope>NUCLEOTIDE SEQUENCE [LARGE SCALE GENOMIC DNA]</scope>
    <source>
        <strain evidence="2">DSM 10523 / SB164P1</strain>
    </source>
</reference>
<name>M1PNV7_DESSD</name>
<dbReference type="Proteomes" id="UP000011721">
    <property type="component" value="Chromosome"/>
</dbReference>
<dbReference type="RefSeq" id="WP_015403792.1">
    <property type="nucleotide sequence ID" value="NC_020304.1"/>
</dbReference>
<keyword evidence="2" id="KW-1185">Reference proteome</keyword>
<sequence length="64" mass="7169">METGSCDSILELALEKAAKIICTMKCGLCPLREENFSGCPDICTEQTRPWRCWVAYLREVAAIT</sequence>
<proteinExistence type="predicted"/>
<dbReference type="AlphaFoldDB" id="M1PNV7"/>
<evidence type="ECO:0000313" key="2">
    <source>
        <dbReference type="Proteomes" id="UP000011721"/>
    </source>
</evidence>
<dbReference type="HOGENOM" id="CLU_2860457_0_0_7"/>
<gene>
    <name evidence="1" type="ordered locus">UWK_01543</name>
</gene>
<evidence type="ECO:0000313" key="1">
    <source>
        <dbReference type="EMBL" id="AGF78101.1"/>
    </source>
</evidence>
<organism evidence="1 2">
    <name type="scientific">Desulfocapsa sulfexigens (strain DSM 10523 / SB164P1)</name>
    <dbReference type="NCBI Taxonomy" id="1167006"/>
    <lineage>
        <taxon>Bacteria</taxon>
        <taxon>Pseudomonadati</taxon>
        <taxon>Thermodesulfobacteriota</taxon>
        <taxon>Desulfobulbia</taxon>
        <taxon>Desulfobulbales</taxon>
        <taxon>Desulfocapsaceae</taxon>
        <taxon>Desulfocapsa</taxon>
    </lineage>
</organism>
<dbReference type="KEGG" id="dsf:UWK_01543"/>
<protein>
    <submittedName>
        <fullName evidence="1">Uncharacterized protein</fullName>
    </submittedName>
</protein>
<dbReference type="EMBL" id="CP003985">
    <property type="protein sequence ID" value="AGF78101.1"/>
    <property type="molecule type" value="Genomic_DNA"/>
</dbReference>
<accession>M1PNV7</accession>